<feature type="signal peptide" evidence="2">
    <location>
        <begin position="1"/>
        <end position="20"/>
    </location>
</feature>
<dbReference type="eggNOG" id="COG0419">
    <property type="taxonomic scope" value="Bacteria"/>
</dbReference>
<evidence type="ECO:0000256" key="2">
    <source>
        <dbReference type="SAM" id="SignalP"/>
    </source>
</evidence>
<dbReference type="RefSeq" id="WP_014217979.1">
    <property type="nucleotide sequence ID" value="NC_016609.1"/>
</dbReference>
<dbReference type="PATRIC" id="fig|700598.3.peg.1742"/>
<dbReference type="KEGG" id="nko:Niako_1701"/>
<gene>
    <name evidence="3" type="ordered locus">Niako_1701</name>
</gene>
<feature type="chain" id="PRO_5003517409" evidence="2">
    <location>
        <begin position="21"/>
        <end position="1517"/>
    </location>
</feature>
<evidence type="ECO:0000313" key="4">
    <source>
        <dbReference type="Proteomes" id="UP000005438"/>
    </source>
</evidence>
<dbReference type="EMBL" id="CP003178">
    <property type="protein sequence ID" value="AEV98065.1"/>
    <property type="molecule type" value="Genomic_DNA"/>
</dbReference>
<feature type="region of interest" description="Disordered" evidence="1">
    <location>
        <begin position="1266"/>
        <end position="1292"/>
    </location>
</feature>
<sequence>MNHRILYLMLFLLTGSSLLANDSLRVTGAILPDSVKTVYYQYTVADSAKVKEVANGAVQKVDDLGRWLESIQPNDLNELPIGLKKTLSNVTYKLAISSAVFHETYAELTIYAKVEIPQNPGQLFFGISGLKLSYKGGIVGDAKLVLLGDVPININGGNSQVVLKGGFNIDNGQAVDGKTYLSMDCNGFKELGLAADVVFPRSLLIPCDANGDQLADANKKVQGSFKTIVSDWNDMLVNISLPRFQVSGLDGFVFTVTNAVFDFSDTRNSSGIVFPRGYELRHMSYPNPSMWRGVYVQMIDVMLPKAFKRKGASDRISFGAHDLIIDNNGVSGLFYGKNILPFNSGSASGWKFSVDEFNIGIEANHLVAAGFKGNIGLPVADKDSLKYEAVITQDNKYWLTVSPKGQMDFQLWQAKCTLDSNSYIKLLVEDGEFMPEANLYGRVSINASSNPDGGKSMAKFDGITFRGLRLRTRSPYFSVDYFGYEGEVKVGNFPVSIDKIALTANNTHADLSFGLKLTLQDGAFKATTGLTIGCDFQNNDGSHKWSIGKVRLESIKIDNAKLGGLVLNGEAHFMQDDPIYGDGFAGGINAQFTSLGVEVQVRAIFGNTTFRYWFVDGMVRWSPGTPIVGPVMLSGFAGGAYYHMSKMNPFAGISKSLMPEYKPDNSLGLGIKAGVLFCVTSPEVVNGRAEFEVAFNNGGGIRYVGFFGNADIMKGVTDAVGDELEQAKQVFANGSAKEAKEMDGKTDEQKKAAIEEEQDKRANDPQTAAAEIPCSIGGPNFKGLSAFVGMSYDFQNKIFQSNFQLYLNLANVLTGVGQNYCAGWSEMYFSPDEWHVYMGTPSNPVGIRFGMGGFNLETTSYFMMGTKIPGSPPPPKEVADILGMDAQQLDYMRDLNALGDGRGFATGARLKVETGDLTFLILYANFKAGLGFDLMLKQYKDAHCEGSNEPIGINGWYGNAQAYVYLQGELGVKVNLKFLKFRYPIIQGAAAALLQAKLPNPSWFAGYLGVKFSILGGMVKGNMRFKLQIGNDCKIVSGDGKEAVVGMQVISDVTPRDTVNADVFTAPQVAFNFAIGKDIPLQDDEGNKTFRVQLEQFDLVSNGKTIPGAIKWNSSNDVATFYSNEILPSNSTVKATVRVSFKELKNGSWQTVYTDGVKSEESKVLSFTTGTAPEAIPLNNIDYAWPVVDQRNFYREETAIGYIQLKRGQTYLFRVPGYRQNLSFVTADGASTVTVPFQYDSANRKLSFNVLKLKGDVQYKLVLSSSPVGSGSTTSTPAQTTTTDDNGLTTSSNNAQTVARTDVAKTILDYSFYSSRFAKFADRISSFSITGTRISRLSSDLINFTQGVSNADAFDLPELAGTDYTGGVPLVQPAAMVTDDYFTRDINPLFYADLPYEDIDISERDTTVLGFVPRRALPISLGYQSLVENGNYTDQQVTQWLPYIYDLASIYKADFLDIQNQVVNRYLGTPRQKEFEKIINGYYPFIRQGFYEVSYQYVLPGGTKGSSTVIRYHNEMK</sequence>
<name>G8T997_NIAKG</name>
<organism evidence="3 4">
    <name type="scientific">Niastella koreensis (strain DSM 17620 / KACC 11465 / NBRC 106392 / GR20-10)</name>
    <dbReference type="NCBI Taxonomy" id="700598"/>
    <lineage>
        <taxon>Bacteria</taxon>
        <taxon>Pseudomonadati</taxon>
        <taxon>Bacteroidota</taxon>
        <taxon>Chitinophagia</taxon>
        <taxon>Chitinophagales</taxon>
        <taxon>Chitinophagaceae</taxon>
        <taxon>Niastella</taxon>
    </lineage>
</organism>
<dbReference type="Proteomes" id="UP000005438">
    <property type="component" value="Chromosome"/>
</dbReference>
<accession>G8T997</accession>
<keyword evidence="2" id="KW-0732">Signal</keyword>
<dbReference type="STRING" id="700598.Niako_1701"/>
<dbReference type="HOGENOM" id="CLU_246399_0_0_10"/>
<feature type="region of interest" description="Disordered" evidence="1">
    <location>
        <begin position="738"/>
        <end position="767"/>
    </location>
</feature>
<feature type="compositionally biased region" description="Basic and acidic residues" evidence="1">
    <location>
        <begin position="738"/>
        <end position="763"/>
    </location>
</feature>
<protein>
    <submittedName>
        <fullName evidence="3">Uncharacterized protein</fullName>
    </submittedName>
</protein>
<proteinExistence type="predicted"/>
<dbReference type="OrthoDB" id="610610at2"/>
<evidence type="ECO:0000313" key="3">
    <source>
        <dbReference type="EMBL" id="AEV98065.1"/>
    </source>
</evidence>
<reference evidence="3 4" key="1">
    <citation type="submission" date="2011-12" db="EMBL/GenBank/DDBJ databases">
        <title>The complete genome of Niastella koreensis GR20-10.</title>
        <authorList>
            <consortium name="US DOE Joint Genome Institute (JGI-PGF)"/>
            <person name="Lucas S."/>
            <person name="Han J."/>
            <person name="Lapidus A."/>
            <person name="Bruce D."/>
            <person name="Goodwin L."/>
            <person name="Pitluck S."/>
            <person name="Peters L."/>
            <person name="Kyrpides N."/>
            <person name="Mavromatis K."/>
            <person name="Ivanova N."/>
            <person name="Mikhailova N."/>
            <person name="Davenport K."/>
            <person name="Saunders E."/>
            <person name="Detter J.C."/>
            <person name="Tapia R."/>
            <person name="Han C."/>
            <person name="Land M."/>
            <person name="Hauser L."/>
            <person name="Markowitz V."/>
            <person name="Cheng J.-F."/>
            <person name="Hugenholtz P."/>
            <person name="Woyke T."/>
            <person name="Wu D."/>
            <person name="Tindall B."/>
            <person name="Pomrenke H."/>
            <person name="Brambilla E."/>
            <person name="Klenk H.-P."/>
            <person name="Eisen J.A."/>
        </authorList>
    </citation>
    <scope>NUCLEOTIDE SEQUENCE [LARGE SCALE GENOMIC DNA]</scope>
    <source>
        <strain evidence="4">DSM 17620 / KACC 11465 / NBRC 106392 / GR20-10</strain>
    </source>
</reference>
<evidence type="ECO:0000256" key="1">
    <source>
        <dbReference type="SAM" id="MobiDB-lite"/>
    </source>
</evidence>